<sequence length="171" mass="18876">MYMIETFENGSALVVNTDPNTPYRAVHNAADEAEAERLVIKMNQPGMLRRLAEYRLSFEVGGLQLADGLRVLTDRESQGQLSSTYTDLKYGLIPNTDWKAANGWQVVDLETMEPIALAVAAHRRACFRGERLVMEAIEAADTLAMQEAIDINADFAVAYQSAYAEVMGAAQ</sequence>
<evidence type="ECO:0000313" key="2">
    <source>
        <dbReference type="EMBL" id="MBC3957675.1"/>
    </source>
</evidence>
<evidence type="ECO:0000259" key="1">
    <source>
        <dbReference type="Pfam" id="PF14301"/>
    </source>
</evidence>
<feature type="domain" description="DUF4376" evidence="1">
    <location>
        <begin position="48"/>
        <end position="150"/>
    </location>
</feature>
<reference evidence="2 3" key="1">
    <citation type="submission" date="2020-08" db="EMBL/GenBank/DDBJ databases">
        <title>Putative novel bacterial strains isolated from necrotic wheat leaf tissues caused by Xanthomonas translucens.</title>
        <authorList>
            <person name="Tambong J.T."/>
        </authorList>
    </citation>
    <scope>NUCLEOTIDE SEQUENCE [LARGE SCALE GENOMIC DNA]</scope>
    <source>
        <strain evidence="2 3">DOAB 1067</strain>
    </source>
</reference>
<dbReference type="InterPro" id="IPR025484">
    <property type="entry name" value="DUF4376"/>
</dbReference>
<dbReference type="Pfam" id="PF14301">
    <property type="entry name" value="DUF4376"/>
    <property type="match status" value="1"/>
</dbReference>
<organism evidence="2 3">
    <name type="scientific">Pseudomonas triticifolii</name>
    <dbReference type="NCBI Taxonomy" id="2762592"/>
    <lineage>
        <taxon>Bacteria</taxon>
        <taxon>Pseudomonadati</taxon>
        <taxon>Pseudomonadota</taxon>
        <taxon>Gammaproteobacteria</taxon>
        <taxon>Pseudomonadales</taxon>
        <taxon>Pseudomonadaceae</taxon>
        <taxon>Pseudomonas</taxon>
    </lineage>
</organism>
<dbReference type="Proteomes" id="UP000660131">
    <property type="component" value="Unassembled WGS sequence"/>
</dbReference>
<gene>
    <name evidence="2" type="ORF">H8S56_21970</name>
</gene>
<name>A0ABR7BKI2_9PSED</name>
<keyword evidence="3" id="KW-1185">Reference proteome</keyword>
<comment type="caution">
    <text evidence="2">The sequence shown here is derived from an EMBL/GenBank/DDBJ whole genome shotgun (WGS) entry which is preliminary data.</text>
</comment>
<evidence type="ECO:0000313" key="3">
    <source>
        <dbReference type="Proteomes" id="UP000660131"/>
    </source>
</evidence>
<dbReference type="EMBL" id="JACONV010000026">
    <property type="protein sequence ID" value="MBC3957675.1"/>
    <property type="molecule type" value="Genomic_DNA"/>
</dbReference>
<protein>
    <submittedName>
        <fullName evidence="2">DUF4376 domain-containing protein</fullName>
    </submittedName>
</protein>
<accession>A0ABR7BKI2</accession>
<dbReference type="RefSeq" id="WP_187519770.1">
    <property type="nucleotide sequence ID" value="NZ_JACONV010000026.1"/>
</dbReference>
<proteinExistence type="predicted"/>